<organism evidence="4 5">
    <name type="scientific">Rhodoferax saidenbachensis</name>
    <dbReference type="NCBI Taxonomy" id="1484693"/>
    <lineage>
        <taxon>Bacteria</taxon>
        <taxon>Pseudomonadati</taxon>
        <taxon>Pseudomonadota</taxon>
        <taxon>Betaproteobacteria</taxon>
        <taxon>Burkholderiales</taxon>
        <taxon>Comamonadaceae</taxon>
        <taxon>Rhodoferax</taxon>
    </lineage>
</organism>
<evidence type="ECO:0000256" key="2">
    <source>
        <dbReference type="ARBA" id="ARBA00023163"/>
    </source>
</evidence>
<dbReference type="Proteomes" id="UP001268089">
    <property type="component" value="Unassembled WGS sequence"/>
</dbReference>
<dbReference type="SMART" id="SM00342">
    <property type="entry name" value="HTH_ARAC"/>
    <property type="match status" value="1"/>
</dbReference>
<dbReference type="InterPro" id="IPR018060">
    <property type="entry name" value="HTH_AraC"/>
</dbReference>
<dbReference type="InterPro" id="IPR009594">
    <property type="entry name" value="Tscrpt_reg_HTH_AraC_N"/>
</dbReference>
<dbReference type="EMBL" id="JAVDXO010000008">
    <property type="protein sequence ID" value="MDR7307847.1"/>
    <property type="molecule type" value="Genomic_DNA"/>
</dbReference>
<dbReference type="SUPFAM" id="SSF46689">
    <property type="entry name" value="Homeodomain-like"/>
    <property type="match status" value="2"/>
</dbReference>
<evidence type="ECO:0000256" key="1">
    <source>
        <dbReference type="ARBA" id="ARBA00023015"/>
    </source>
</evidence>
<reference evidence="4 5" key="1">
    <citation type="submission" date="2023-07" db="EMBL/GenBank/DDBJ databases">
        <title>Sorghum-associated microbial communities from plants grown in Nebraska, USA.</title>
        <authorList>
            <person name="Schachtman D."/>
        </authorList>
    </citation>
    <scope>NUCLEOTIDE SEQUENCE [LARGE SCALE GENOMIC DNA]</scope>
    <source>
        <strain evidence="4 5">BE308</strain>
    </source>
</reference>
<evidence type="ECO:0000313" key="5">
    <source>
        <dbReference type="Proteomes" id="UP001268089"/>
    </source>
</evidence>
<dbReference type="Gene3D" id="1.10.10.60">
    <property type="entry name" value="Homeodomain-like"/>
    <property type="match status" value="1"/>
</dbReference>
<dbReference type="Pfam" id="PF06719">
    <property type="entry name" value="AraC_N"/>
    <property type="match status" value="1"/>
</dbReference>
<comment type="caution">
    <text evidence="4">The sequence shown here is derived from an EMBL/GenBank/DDBJ whole genome shotgun (WGS) entry which is preliminary data.</text>
</comment>
<dbReference type="PROSITE" id="PS01124">
    <property type="entry name" value="HTH_ARAC_FAMILY_2"/>
    <property type="match status" value="1"/>
</dbReference>
<keyword evidence="2" id="KW-0804">Transcription</keyword>
<dbReference type="InterPro" id="IPR009057">
    <property type="entry name" value="Homeodomain-like_sf"/>
</dbReference>
<accession>A0ABU1ZQL3</accession>
<keyword evidence="5" id="KW-1185">Reference proteome</keyword>
<sequence length="307" mass="33949">MVIQAQPDISELAGLIDNIAQNDGDYDTPIPALKFRRCSSTTDPMPCIYGLGLVLIVQGGKRVTLGDDVFDYGAGQSLIATVDLPVVSYVTRASSAEPFLGMWLELDARVIAQLAAEMEFAMPLQASTTRAMSVETLDEGLKDALTRLVRLLAEPPLIPLLAPLIQQEIVVRLLSGGHGPCLRRLVAVGSPSQQIAKVITWLKQNYTENVPMDDLAAKAHMSPSTFRQHFRAVVGMSPLQYLKNHRLQDARQLMLNENLDAGSAAVRVGYESASQFSREYSRLFGEPPNRDIRRMRESTWARDGHRY</sequence>
<proteinExistence type="predicted"/>
<dbReference type="RefSeq" id="WP_310344395.1">
    <property type="nucleotide sequence ID" value="NZ_JAVDXO010000008.1"/>
</dbReference>
<dbReference type="Pfam" id="PF12833">
    <property type="entry name" value="HTH_18"/>
    <property type="match status" value="1"/>
</dbReference>
<gene>
    <name evidence="4" type="ORF">J2X15_003152</name>
</gene>
<evidence type="ECO:0000313" key="4">
    <source>
        <dbReference type="EMBL" id="MDR7307847.1"/>
    </source>
</evidence>
<protein>
    <submittedName>
        <fullName evidence="4">AraC-like DNA-binding protein</fullName>
    </submittedName>
</protein>
<name>A0ABU1ZQL3_9BURK</name>
<dbReference type="PANTHER" id="PTHR43436">
    <property type="entry name" value="ARAC-FAMILY TRANSCRIPTIONAL REGULATOR"/>
    <property type="match status" value="1"/>
</dbReference>
<keyword evidence="1" id="KW-0805">Transcription regulation</keyword>
<feature type="domain" description="HTH araC/xylS-type" evidence="3">
    <location>
        <begin position="196"/>
        <end position="294"/>
    </location>
</feature>
<dbReference type="PANTHER" id="PTHR43436:SF1">
    <property type="entry name" value="TRANSCRIPTIONAL REGULATORY PROTEIN"/>
    <property type="match status" value="1"/>
</dbReference>
<evidence type="ECO:0000259" key="3">
    <source>
        <dbReference type="PROSITE" id="PS01124"/>
    </source>
</evidence>